<accession>A0ABY2HBJ8</accession>
<keyword evidence="2" id="KW-1185">Reference proteome</keyword>
<evidence type="ECO:0000313" key="1">
    <source>
        <dbReference type="EMBL" id="TFB05051.1"/>
    </source>
</evidence>
<sequence length="118" mass="13119">MPELAFEAGKERQHDIRVTSMPIPTSRVLGRAKLDCFCSFSKAKSFRTVLYGSSLEPPFSPYEYAVGMQKDDPHRTMPLHYDCGGVGLSRTLSEQQPIRPKKGVELMQREWASGGGGV</sequence>
<protein>
    <submittedName>
        <fullName evidence="1">Uncharacterized protein</fullName>
    </submittedName>
</protein>
<evidence type="ECO:0000313" key="2">
    <source>
        <dbReference type="Proteomes" id="UP001642720"/>
    </source>
</evidence>
<dbReference type="EMBL" id="PPTA01000003">
    <property type="protein sequence ID" value="TFB05051.1"/>
    <property type="molecule type" value="Genomic_DNA"/>
</dbReference>
<organism evidence="1 2">
    <name type="scientific">Trichoderma ghanense</name>
    <dbReference type="NCBI Taxonomy" id="65468"/>
    <lineage>
        <taxon>Eukaryota</taxon>
        <taxon>Fungi</taxon>
        <taxon>Dikarya</taxon>
        <taxon>Ascomycota</taxon>
        <taxon>Pezizomycotina</taxon>
        <taxon>Sordariomycetes</taxon>
        <taxon>Hypocreomycetidae</taxon>
        <taxon>Hypocreales</taxon>
        <taxon>Hypocreaceae</taxon>
        <taxon>Trichoderma</taxon>
    </lineage>
</organism>
<dbReference type="GeneID" id="300574288"/>
<name>A0ABY2HBJ8_9HYPO</name>
<dbReference type="RefSeq" id="XP_073561252.1">
    <property type="nucleotide sequence ID" value="XM_073699838.1"/>
</dbReference>
<dbReference type="Proteomes" id="UP001642720">
    <property type="component" value="Unassembled WGS sequence"/>
</dbReference>
<proteinExistence type="predicted"/>
<reference evidence="1 2" key="1">
    <citation type="submission" date="2018-01" db="EMBL/GenBank/DDBJ databases">
        <title>Genome characterization of the sugarcane-associated fungus Trichoderma ghanense CCMA-1212 and their application in lignocelulose bioconversion.</title>
        <authorList>
            <person name="Steindorff A.S."/>
            <person name="Mendes T.D."/>
            <person name="Vilela E.S.D."/>
            <person name="Rodrigues D.S."/>
            <person name="Formighieri E.F."/>
            <person name="Melo I.S."/>
            <person name="Favaro L.C.L."/>
        </authorList>
    </citation>
    <scope>NUCLEOTIDE SEQUENCE [LARGE SCALE GENOMIC DNA]</scope>
    <source>
        <strain evidence="1 2">CCMA-1212</strain>
    </source>
</reference>
<comment type="caution">
    <text evidence="1">The sequence shown here is derived from an EMBL/GenBank/DDBJ whole genome shotgun (WGS) entry which is preliminary data.</text>
</comment>
<gene>
    <name evidence="1" type="ORF">CCMA1212_002456</name>
</gene>